<geneLocation type="plasmid" evidence="2">
    <name>pLA01-117_113k</name>
</geneLocation>
<organism evidence="1 2">
    <name type="scientific">Legionella sainthelensi</name>
    <dbReference type="NCBI Taxonomy" id="28087"/>
    <lineage>
        <taxon>Bacteria</taxon>
        <taxon>Pseudomonadati</taxon>
        <taxon>Pseudomonadota</taxon>
        <taxon>Gammaproteobacteria</taxon>
        <taxon>Legionellales</taxon>
        <taxon>Legionellaceae</taxon>
        <taxon>Legionella</taxon>
    </lineage>
</organism>
<dbReference type="EMBL" id="CP025493">
    <property type="protein sequence ID" value="AUH74260.1"/>
    <property type="molecule type" value="Genomic_DNA"/>
</dbReference>
<keyword evidence="1" id="KW-0614">Plasmid</keyword>
<dbReference type="Proteomes" id="UP000234343">
    <property type="component" value="Plasmid pLA01-117_113k"/>
</dbReference>
<protein>
    <submittedName>
        <fullName evidence="1">Uncharacterized protein</fullName>
    </submittedName>
</protein>
<proteinExistence type="predicted"/>
<reference evidence="1 2" key="1">
    <citation type="submission" date="2017-12" db="EMBL/GenBank/DDBJ databases">
        <title>Legionella sainthelensi LA01-117, whole genome sequence of a clinical isolate from New Zealand.</title>
        <authorList>
            <person name="Cree S.L."/>
            <person name="Slow S."/>
            <person name="Kennedy M.A."/>
            <person name="Murdoch D.R."/>
            <person name="Biggs P.J."/>
            <person name="Anderson T."/>
        </authorList>
    </citation>
    <scope>NUCLEOTIDE SEQUENCE [LARGE SCALE GENOMIC DNA]</scope>
    <source>
        <strain evidence="1 2">LA01-117</strain>
        <plasmid evidence="2">pLA01-117_113k</plasmid>
    </source>
</reference>
<keyword evidence="2" id="KW-1185">Reference proteome</keyword>
<evidence type="ECO:0000313" key="1">
    <source>
        <dbReference type="EMBL" id="AUH74260.1"/>
    </source>
</evidence>
<accession>A0A2H5FRW9</accession>
<evidence type="ECO:0000313" key="2">
    <source>
        <dbReference type="Proteomes" id="UP000234343"/>
    </source>
</evidence>
<dbReference type="RefSeq" id="WP_101901933.1">
    <property type="nucleotide sequence ID" value="NZ_CP025493.2"/>
</dbReference>
<sequence length="92" mass="10747">MRSLNPNAQQISQEIEYIQIKRKELISAAKHKEQNQEIIDAICLYTEAQHFSYYVGDGRIATIQNEDLDRANWHELENKIGDLKKKISSRNC</sequence>
<gene>
    <name evidence="1" type="ORF">CAB17_20185</name>
</gene>
<name>A0A2H5FRW9_9GAMM</name>
<dbReference type="AlphaFoldDB" id="A0A2H5FRW9"/>
<dbReference type="KEGG" id="lsh:CAB17_20185"/>